<reference evidence="2" key="1">
    <citation type="submission" date="2022-07" db="EMBL/GenBank/DDBJ databases">
        <title>Description and genome-wide analysis of Profundicola chukchiensis gen. nov., sp. nov., marine bacteria isolated from bottom sediments of the Chukchi Sea.</title>
        <authorList>
            <person name="Romanenko L."/>
            <person name="Otstavnykh N."/>
            <person name="Kurilenko V."/>
            <person name="Eremeev V."/>
            <person name="Velansky P."/>
            <person name="Mikhailov V."/>
            <person name="Isaeva M."/>
        </authorList>
    </citation>
    <scope>NUCLEOTIDE SEQUENCE</scope>
    <source>
        <strain evidence="2">KMM 9713</strain>
    </source>
</reference>
<dbReference type="InterPro" id="IPR006674">
    <property type="entry name" value="HD_domain"/>
</dbReference>
<dbReference type="Gene3D" id="1.10.3210.10">
    <property type="entry name" value="Hypothetical protein af1432"/>
    <property type="match status" value="1"/>
</dbReference>
<dbReference type="PANTHER" id="PTHR11373">
    <property type="entry name" value="DEOXYNUCLEOSIDE TRIPHOSPHATE TRIPHOSPHOHYDROLASE"/>
    <property type="match status" value="1"/>
</dbReference>
<dbReference type="InterPro" id="IPR045509">
    <property type="entry name" value="HD_assoc_2"/>
</dbReference>
<name>A0A9X4MYW5_9FLAO</name>
<sequence>MKNSNKLKIFNDPVYGFISIPDEFIFDLIEHKSFQRLRRISQTGLTQYVYPGATHSRYLHALGCLHLMQKAVSTLRQKNVQISPEEERALYIAILLHDVGHGPFSHALESTIVEGVHHEDISLRIMQRLNEEYKGELDLAIQVFQKKYHRKFLGQLIASQLDIDRLDYLKRDSFFTGVTEGNIGSDRIISMMNVREDELVIDVKGIYSVEKYLISRMFMYWQVYLHKTAFGVELYLIQALKRAKELYKMGERLPTTPALEYFLERDFNEKFSSDDIDVFLELDDNDVMFSIKQWQNHSDLILRTLAISVVQRRLPKAEIRNNPISKDELEEKRQAANQYFGEGAADYFVHQSELKIIPYDHEKYPILLMDKDGSCKDIADSEKQILTRPLFEPTIKYHFCYWNSDKLERIL</sequence>
<dbReference type="Pfam" id="PF01966">
    <property type="entry name" value="HD"/>
    <property type="match status" value="1"/>
</dbReference>
<protein>
    <submittedName>
        <fullName evidence="2">HD domain-containing protein</fullName>
    </submittedName>
</protein>
<dbReference type="RefSeq" id="WP_304416703.1">
    <property type="nucleotide sequence ID" value="NZ_JANAIE010000003.1"/>
</dbReference>
<proteinExistence type="predicted"/>
<comment type="caution">
    <text evidence="2">The sequence shown here is derived from an EMBL/GenBank/DDBJ whole genome shotgun (WGS) entry which is preliminary data.</text>
</comment>
<gene>
    <name evidence="2" type="ORF">NMK71_02365</name>
</gene>
<evidence type="ECO:0000259" key="1">
    <source>
        <dbReference type="PROSITE" id="PS51831"/>
    </source>
</evidence>
<dbReference type="AlphaFoldDB" id="A0A9X4MYW5"/>
<evidence type="ECO:0000313" key="2">
    <source>
        <dbReference type="EMBL" id="MDG4945245.1"/>
    </source>
</evidence>
<dbReference type="GO" id="GO:0008832">
    <property type="term" value="F:dGTPase activity"/>
    <property type="evidence" value="ECO:0007669"/>
    <property type="project" value="TreeGrafter"/>
</dbReference>
<dbReference type="SMART" id="SM00471">
    <property type="entry name" value="HDc"/>
    <property type="match status" value="1"/>
</dbReference>
<dbReference type="GO" id="GO:0006203">
    <property type="term" value="P:dGTP catabolic process"/>
    <property type="evidence" value="ECO:0007669"/>
    <property type="project" value="TreeGrafter"/>
</dbReference>
<dbReference type="InterPro" id="IPR003607">
    <property type="entry name" value="HD/PDEase_dom"/>
</dbReference>
<dbReference type="Pfam" id="PF19276">
    <property type="entry name" value="HD_assoc_2"/>
    <property type="match status" value="1"/>
</dbReference>
<dbReference type="InterPro" id="IPR050135">
    <property type="entry name" value="dGTPase-like"/>
</dbReference>
<organism evidence="2 3">
    <name type="scientific">Profundicola chukchiensis</name>
    <dbReference type="NCBI Taxonomy" id="2961959"/>
    <lineage>
        <taxon>Bacteria</taxon>
        <taxon>Pseudomonadati</taxon>
        <taxon>Bacteroidota</taxon>
        <taxon>Flavobacteriia</taxon>
        <taxon>Flavobacteriales</taxon>
        <taxon>Weeksellaceae</taxon>
        <taxon>Profundicola</taxon>
    </lineage>
</organism>
<dbReference type="PANTHER" id="PTHR11373:SF4">
    <property type="entry name" value="DEOXYNUCLEOSIDE TRIPHOSPHATE TRIPHOSPHOHYDROLASE SAMHD1"/>
    <property type="match status" value="1"/>
</dbReference>
<feature type="domain" description="HD" evidence="1">
    <location>
        <begin position="57"/>
        <end position="166"/>
    </location>
</feature>
<keyword evidence="3" id="KW-1185">Reference proteome</keyword>
<dbReference type="CDD" id="cd00077">
    <property type="entry name" value="HDc"/>
    <property type="match status" value="1"/>
</dbReference>
<dbReference type="Proteomes" id="UP001152599">
    <property type="component" value="Unassembled WGS sequence"/>
</dbReference>
<dbReference type="SUPFAM" id="SSF109604">
    <property type="entry name" value="HD-domain/PDEase-like"/>
    <property type="match status" value="1"/>
</dbReference>
<dbReference type="PROSITE" id="PS51831">
    <property type="entry name" value="HD"/>
    <property type="match status" value="1"/>
</dbReference>
<evidence type="ECO:0000313" key="3">
    <source>
        <dbReference type="Proteomes" id="UP001152599"/>
    </source>
</evidence>
<dbReference type="EMBL" id="JANCMU010000001">
    <property type="protein sequence ID" value="MDG4945245.1"/>
    <property type="molecule type" value="Genomic_DNA"/>
</dbReference>
<accession>A0A9X4MYW5</accession>